<sequence length="51" mass="6004">WKLKRAKPLLVDRIHTHLDNAQQAGHDLSFDWEGETYEVTSDVVFVTHNRE</sequence>
<feature type="non-terminal residue" evidence="1">
    <location>
        <position position="1"/>
    </location>
</feature>
<name>X1BRV6_9ZZZZ</name>
<dbReference type="EMBL" id="BART01017939">
    <property type="protein sequence ID" value="GAG83887.1"/>
    <property type="molecule type" value="Genomic_DNA"/>
</dbReference>
<organism evidence="1">
    <name type="scientific">marine sediment metagenome</name>
    <dbReference type="NCBI Taxonomy" id="412755"/>
    <lineage>
        <taxon>unclassified sequences</taxon>
        <taxon>metagenomes</taxon>
        <taxon>ecological metagenomes</taxon>
    </lineage>
</organism>
<evidence type="ECO:0000313" key="1">
    <source>
        <dbReference type="EMBL" id="GAG83887.1"/>
    </source>
</evidence>
<accession>X1BRV6</accession>
<comment type="caution">
    <text evidence="1">The sequence shown here is derived from an EMBL/GenBank/DDBJ whole genome shotgun (WGS) entry which is preliminary data.</text>
</comment>
<protein>
    <submittedName>
        <fullName evidence="1">Uncharacterized protein</fullName>
    </submittedName>
</protein>
<proteinExistence type="predicted"/>
<gene>
    <name evidence="1" type="ORF">S01H4_33981</name>
</gene>
<dbReference type="AlphaFoldDB" id="X1BRV6"/>
<reference evidence="1" key="1">
    <citation type="journal article" date="2014" name="Front. Microbiol.">
        <title>High frequency of phylogenetically diverse reductive dehalogenase-homologous genes in deep subseafloor sedimentary metagenomes.</title>
        <authorList>
            <person name="Kawai M."/>
            <person name="Futagami T."/>
            <person name="Toyoda A."/>
            <person name="Takaki Y."/>
            <person name="Nishi S."/>
            <person name="Hori S."/>
            <person name="Arai W."/>
            <person name="Tsubouchi T."/>
            <person name="Morono Y."/>
            <person name="Uchiyama I."/>
            <person name="Ito T."/>
            <person name="Fujiyama A."/>
            <person name="Inagaki F."/>
            <person name="Takami H."/>
        </authorList>
    </citation>
    <scope>NUCLEOTIDE SEQUENCE</scope>
    <source>
        <strain evidence="1">Expedition CK06-06</strain>
    </source>
</reference>